<evidence type="ECO:0000259" key="9">
    <source>
        <dbReference type="Pfam" id="PF00638"/>
    </source>
</evidence>
<feature type="region of interest" description="Disordered" evidence="8">
    <location>
        <begin position="92"/>
        <end position="122"/>
    </location>
</feature>
<feature type="compositionally biased region" description="Basic residues" evidence="8">
    <location>
        <begin position="39"/>
        <end position="48"/>
    </location>
</feature>
<feature type="compositionally biased region" description="Basic and acidic residues" evidence="8">
    <location>
        <begin position="172"/>
        <end position="182"/>
    </location>
</feature>
<name>A0AAW1DHJ5_9HEMI</name>
<dbReference type="AlphaFoldDB" id="A0AAW1DHJ5"/>
<feature type="region of interest" description="Disordered" evidence="8">
    <location>
        <begin position="172"/>
        <end position="195"/>
    </location>
</feature>
<keyword evidence="3" id="KW-0509">mRNA transport</keyword>
<sequence length="427" mass="47001">MPKRAATNELNHNNWNEEEEPEEECNTPQIASPEVLSKRIIKTGKRRITGSSGSSPATSKPAFSNFAGFGTMKSSGNDVKSPFSFLSSSNNSTFSNANGISTQKTDNDGKDDKQNGNKNINRNNEFLSKLKALNESVLEWIKIHVSKNPTCILTPIFSDYEKYLKELQLEKESKEEKDEKSESTSSTPSSGINITSTKPFFSNSLFSCGSNETAKDVTAKVEQSEKVNESSATLSAGISPLANPLLPKNDKTSSIFTLPASSSGSLADIKPPIFSNSGFTSSFFTPPTTTSTNQQEDTEKEDEEPPKNEFERVTEKDAVFSQRVKLFLKKKDTFVDNGVGTFYIKPVDEQCSKYQAIVRADTNLGNILLNIILNDSVPSKRVGKNNVMLVCLLEVDKSLKSVPTLLRVKTEADADNLLEIINKYKKP</sequence>
<dbReference type="GO" id="GO:0005643">
    <property type="term" value="C:nuclear pore"/>
    <property type="evidence" value="ECO:0007669"/>
    <property type="project" value="UniProtKB-SubCell"/>
</dbReference>
<evidence type="ECO:0000256" key="1">
    <source>
        <dbReference type="ARBA" id="ARBA00004567"/>
    </source>
</evidence>
<evidence type="ECO:0000313" key="12">
    <source>
        <dbReference type="Proteomes" id="UP001461498"/>
    </source>
</evidence>
<dbReference type="GO" id="GO:0015031">
    <property type="term" value="P:protein transport"/>
    <property type="evidence" value="ECO:0007669"/>
    <property type="project" value="UniProtKB-KW"/>
</dbReference>
<feature type="compositionally biased region" description="Polar residues" evidence="8">
    <location>
        <begin position="49"/>
        <end position="62"/>
    </location>
</feature>
<comment type="caution">
    <text evidence="11">The sequence shown here is derived from an EMBL/GenBank/DDBJ whole genome shotgun (WGS) entry which is preliminary data.</text>
</comment>
<dbReference type="InterPro" id="IPR015007">
    <property type="entry name" value="NUP2/50/61"/>
</dbReference>
<evidence type="ECO:0000256" key="2">
    <source>
        <dbReference type="ARBA" id="ARBA00022448"/>
    </source>
</evidence>
<dbReference type="SUPFAM" id="SSF50729">
    <property type="entry name" value="PH domain-like"/>
    <property type="match status" value="1"/>
</dbReference>
<dbReference type="InterPro" id="IPR011993">
    <property type="entry name" value="PH-like_dom_sf"/>
</dbReference>
<evidence type="ECO:0008006" key="13">
    <source>
        <dbReference type="Google" id="ProtNLM"/>
    </source>
</evidence>
<dbReference type="EMBL" id="JAPXFL010000003">
    <property type="protein sequence ID" value="KAK9509525.1"/>
    <property type="molecule type" value="Genomic_DNA"/>
</dbReference>
<dbReference type="Gene3D" id="2.30.29.30">
    <property type="entry name" value="Pleckstrin-homology domain (PH domain)/Phosphotyrosine-binding domain (PTB)"/>
    <property type="match status" value="1"/>
</dbReference>
<dbReference type="CDD" id="cd13170">
    <property type="entry name" value="RanBD_NUP50"/>
    <property type="match status" value="1"/>
</dbReference>
<accession>A0AAW1DHJ5</accession>
<dbReference type="InterPro" id="IPR000156">
    <property type="entry name" value="Ran_bind_dom"/>
</dbReference>
<keyword evidence="4" id="KW-0653">Protein transport</keyword>
<feature type="region of interest" description="Disordered" evidence="8">
    <location>
        <begin position="278"/>
        <end position="311"/>
    </location>
</feature>
<keyword evidence="2" id="KW-0813">Transport</keyword>
<feature type="compositionally biased region" description="Basic and acidic residues" evidence="8">
    <location>
        <begin position="105"/>
        <end position="115"/>
    </location>
</feature>
<dbReference type="GO" id="GO:0051028">
    <property type="term" value="P:mRNA transport"/>
    <property type="evidence" value="ECO:0007669"/>
    <property type="project" value="UniProtKB-KW"/>
</dbReference>
<keyword evidence="5" id="KW-0811">Translocation</keyword>
<evidence type="ECO:0000259" key="10">
    <source>
        <dbReference type="Pfam" id="PF08911"/>
    </source>
</evidence>
<proteinExistence type="predicted"/>
<evidence type="ECO:0000256" key="7">
    <source>
        <dbReference type="ARBA" id="ARBA00023242"/>
    </source>
</evidence>
<feature type="compositionally biased region" description="Acidic residues" evidence="8">
    <location>
        <begin position="16"/>
        <end position="25"/>
    </location>
</feature>
<keyword evidence="7" id="KW-0539">Nucleus</keyword>
<feature type="domain" description="RanBD1" evidence="9">
    <location>
        <begin position="317"/>
        <end position="426"/>
    </location>
</feature>
<evidence type="ECO:0000256" key="5">
    <source>
        <dbReference type="ARBA" id="ARBA00023010"/>
    </source>
</evidence>
<reference evidence="11 12" key="1">
    <citation type="submission" date="2022-12" db="EMBL/GenBank/DDBJ databases">
        <title>Chromosome-level genome assembly of true bugs.</title>
        <authorList>
            <person name="Ma L."/>
            <person name="Li H."/>
        </authorList>
    </citation>
    <scope>NUCLEOTIDE SEQUENCE [LARGE SCALE GENOMIC DNA]</scope>
    <source>
        <strain evidence="11">Lab_2022b</strain>
    </source>
</reference>
<dbReference type="Pfam" id="PF08911">
    <property type="entry name" value="NUP50"/>
    <property type="match status" value="1"/>
</dbReference>
<feature type="domain" description="Nuclear pore complex NUP2/50/61" evidence="10">
    <location>
        <begin position="3"/>
        <end position="71"/>
    </location>
</feature>
<protein>
    <recommendedName>
        <fullName evidence="13">Nuclear pore complex protein Nup50</fullName>
    </recommendedName>
</protein>
<dbReference type="Pfam" id="PF00638">
    <property type="entry name" value="Ran_BP1"/>
    <property type="match status" value="1"/>
</dbReference>
<feature type="region of interest" description="Disordered" evidence="8">
    <location>
        <begin position="1"/>
        <end position="62"/>
    </location>
</feature>
<evidence type="ECO:0000256" key="8">
    <source>
        <dbReference type="SAM" id="MobiDB-lite"/>
    </source>
</evidence>
<keyword evidence="6" id="KW-0906">Nuclear pore complex</keyword>
<dbReference type="Proteomes" id="UP001461498">
    <property type="component" value="Unassembled WGS sequence"/>
</dbReference>
<comment type="subcellular location">
    <subcellularLocation>
        <location evidence="1">Nucleus</location>
        <location evidence="1">Nuclear pore complex</location>
    </subcellularLocation>
</comment>
<feature type="compositionally biased region" description="Low complexity" evidence="8">
    <location>
        <begin position="278"/>
        <end position="295"/>
    </location>
</feature>
<evidence type="ECO:0000256" key="4">
    <source>
        <dbReference type="ARBA" id="ARBA00022927"/>
    </source>
</evidence>
<keyword evidence="12" id="KW-1185">Reference proteome</keyword>
<evidence type="ECO:0000313" key="11">
    <source>
        <dbReference type="EMBL" id="KAK9509525.1"/>
    </source>
</evidence>
<dbReference type="EMBL" id="JAPXFL010000003">
    <property type="protein sequence ID" value="KAK9509524.1"/>
    <property type="molecule type" value="Genomic_DNA"/>
</dbReference>
<gene>
    <name evidence="11" type="ORF">O3M35_006824</name>
</gene>
<evidence type="ECO:0000256" key="3">
    <source>
        <dbReference type="ARBA" id="ARBA00022816"/>
    </source>
</evidence>
<evidence type="ECO:0000256" key="6">
    <source>
        <dbReference type="ARBA" id="ARBA00023132"/>
    </source>
</evidence>
<organism evidence="11 12">
    <name type="scientific">Rhynocoris fuscipes</name>
    <dbReference type="NCBI Taxonomy" id="488301"/>
    <lineage>
        <taxon>Eukaryota</taxon>
        <taxon>Metazoa</taxon>
        <taxon>Ecdysozoa</taxon>
        <taxon>Arthropoda</taxon>
        <taxon>Hexapoda</taxon>
        <taxon>Insecta</taxon>
        <taxon>Pterygota</taxon>
        <taxon>Neoptera</taxon>
        <taxon>Paraneoptera</taxon>
        <taxon>Hemiptera</taxon>
        <taxon>Heteroptera</taxon>
        <taxon>Panheteroptera</taxon>
        <taxon>Cimicomorpha</taxon>
        <taxon>Reduviidae</taxon>
        <taxon>Harpactorinae</taxon>
        <taxon>Harpactorini</taxon>
        <taxon>Rhynocoris</taxon>
    </lineage>
</organism>